<reference evidence="2" key="1">
    <citation type="submission" date="2017-08" db="EMBL/GenBank/DDBJ databases">
        <authorList>
            <person name="Varghese N."/>
            <person name="Submissions S."/>
        </authorList>
    </citation>
    <scope>NUCLEOTIDE SEQUENCE [LARGE SCALE GENOMIC DNA]</scope>
    <source>
        <strain evidence="2">JA234</strain>
    </source>
</reference>
<dbReference type="Gene3D" id="3.40.50.300">
    <property type="entry name" value="P-loop containing nucleotide triphosphate hydrolases"/>
    <property type="match status" value="1"/>
</dbReference>
<dbReference type="InterPro" id="IPR027417">
    <property type="entry name" value="P-loop_NTPase"/>
</dbReference>
<name>A0A285CMX2_9RHOB</name>
<dbReference type="EMBL" id="OAOQ01000002">
    <property type="protein sequence ID" value="SNX68894.1"/>
    <property type="molecule type" value="Genomic_DNA"/>
</dbReference>
<sequence>MKGQLAFDLAVRPALRREDFFVSPANALALASLDGWRGWPRGKMVLVGPSGSGKTHLAHVWAAQTGADLIPAEALAATDLPRLAANGAVAVEDADTIAGDAAAEEALFHLHNLLIELGGVLLITAASPPRDWGLCLPDLKSRMQAAAVTRLDPPDDALLSAMLVKLFADRQIAVPPTLIPWLVARMDRSCDAARALVAALDARSLAERRPISRQMAADLLGASESE</sequence>
<dbReference type="GO" id="GO:0003688">
    <property type="term" value="F:DNA replication origin binding"/>
    <property type="evidence" value="ECO:0007669"/>
    <property type="project" value="TreeGrafter"/>
</dbReference>
<evidence type="ECO:0000313" key="2">
    <source>
        <dbReference type="Proteomes" id="UP000219467"/>
    </source>
</evidence>
<organism evidence="1 2">
    <name type="scientific">Cereibacter ovatus</name>
    <dbReference type="NCBI Taxonomy" id="439529"/>
    <lineage>
        <taxon>Bacteria</taxon>
        <taxon>Pseudomonadati</taxon>
        <taxon>Pseudomonadota</taxon>
        <taxon>Alphaproteobacteria</taxon>
        <taxon>Rhodobacterales</taxon>
        <taxon>Paracoccaceae</taxon>
        <taxon>Cereibacter</taxon>
    </lineage>
</organism>
<dbReference type="RefSeq" id="WP_097029353.1">
    <property type="nucleotide sequence ID" value="NZ_OAOQ01000002.1"/>
</dbReference>
<keyword evidence="2" id="KW-1185">Reference proteome</keyword>
<accession>A0A285CMX2</accession>
<dbReference type="AlphaFoldDB" id="A0A285CMX2"/>
<dbReference type="SUPFAM" id="SSF52540">
    <property type="entry name" value="P-loop containing nucleoside triphosphate hydrolases"/>
    <property type="match status" value="1"/>
</dbReference>
<dbReference type="PANTHER" id="PTHR30050:SF5">
    <property type="entry name" value="DNAA REGULATORY INACTIVATOR HDA"/>
    <property type="match status" value="1"/>
</dbReference>
<dbReference type="PANTHER" id="PTHR30050">
    <property type="entry name" value="CHROMOSOMAL REPLICATION INITIATOR PROTEIN DNAA"/>
    <property type="match status" value="1"/>
</dbReference>
<gene>
    <name evidence="1" type="ORF">SAMN05878503_102336</name>
</gene>
<dbReference type="Gene3D" id="1.10.8.60">
    <property type="match status" value="1"/>
</dbReference>
<dbReference type="GO" id="GO:0005886">
    <property type="term" value="C:plasma membrane"/>
    <property type="evidence" value="ECO:0007669"/>
    <property type="project" value="TreeGrafter"/>
</dbReference>
<dbReference type="OrthoDB" id="7390113at2"/>
<protein>
    <submittedName>
        <fullName evidence="1">DnaA protein</fullName>
    </submittedName>
</protein>
<evidence type="ECO:0000313" key="1">
    <source>
        <dbReference type="EMBL" id="SNX68894.1"/>
    </source>
</evidence>
<dbReference type="GO" id="GO:0006270">
    <property type="term" value="P:DNA replication initiation"/>
    <property type="evidence" value="ECO:0007669"/>
    <property type="project" value="TreeGrafter"/>
</dbReference>
<proteinExistence type="predicted"/>
<dbReference type="Proteomes" id="UP000219467">
    <property type="component" value="Unassembled WGS sequence"/>
</dbReference>